<comment type="caution">
    <text evidence="1">The sequence shown here is derived from an EMBL/GenBank/DDBJ whole genome shotgun (WGS) entry which is preliminary data.</text>
</comment>
<keyword evidence="1" id="KW-0238">DNA-binding</keyword>
<dbReference type="EMBL" id="CM037624">
    <property type="protein sequence ID" value="KAH8011164.1"/>
    <property type="molecule type" value="Genomic_DNA"/>
</dbReference>
<keyword evidence="2" id="KW-1185">Reference proteome</keyword>
<sequence>MVSLCVWNVCCGATLLLFSAPDRTLLLLPGLTNYNNVVETNSDSDDEDRLHIVEEESITDAADCGDSVPDDDLPKDHTVLPESSEREGSANSCWEDQASKEVKEILGPEAQAVEPGCAEKEDECDSDAENEQNHDPNVEEFLRQEDTAVIYPEAPEEDQRQGTPEASGQDENGNYYFSYL</sequence>
<protein>
    <submittedName>
        <fullName evidence="1">Zinc finger E-box-binding homeobox 1</fullName>
    </submittedName>
</protein>
<name>A0ACB8FVZ8_9SAUR</name>
<reference evidence="1" key="1">
    <citation type="submission" date="2021-08" db="EMBL/GenBank/DDBJ databases">
        <title>The first chromosome-level gecko genome reveals the dynamic sex chromosomes of Neotropical dwarf geckos (Sphaerodactylidae: Sphaerodactylus).</title>
        <authorList>
            <person name="Pinto B.J."/>
            <person name="Keating S.E."/>
            <person name="Gamble T."/>
        </authorList>
    </citation>
    <scope>NUCLEOTIDE SEQUENCE</scope>
    <source>
        <strain evidence="1">TG3544</strain>
    </source>
</reference>
<proteinExistence type="predicted"/>
<keyword evidence="1" id="KW-0371">Homeobox</keyword>
<gene>
    <name evidence="1" type="primary">ZEB1_1</name>
    <name evidence="1" type="ORF">K3G42_019310</name>
</gene>
<accession>A0ACB8FVZ8</accession>
<evidence type="ECO:0000313" key="2">
    <source>
        <dbReference type="Proteomes" id="UP000827872"/>
    </source>
</evidence>
<dbReference type="Proteomes" id="UP000827872">
    <property type="component" value="Linkage Group LG11"/>
</dbReference>
<evidence type="ECO:0000313" key="1">
    <source>
        <dbReference type="EMBL" id="KAH8011164.1"/>
    </source>
</evidence>
<organism evidence="1 2">
    <name type="scientific">Sphaerodactylus townsendi</name>
    <dbReference type="NCBI Taxonomy" id="933632"/>
    <lineage>
        <taxon>Eukaryota</taxon>
        <taxon>Metazoa</taxon>
        <taxon>Chordata</taxon>
        <taxon>Craniata</taxon>
        <taxon>Vertebrata</taxon>
        <taxon>Euteleostomi</taxon>
        <taxon>Lepidosauria</taxon>
        <taxon>Squamata</taxon>
        <taxon>Bifurcata</taxon>
        <taxon>Gekkota</taxon>
        <taxon>Sphaerodactylidae</taxon>
        <taxon>Sphaerodactylus</taxon>
    </lineage>
</organism>